<sequence>MSDEEFIQGVAYPHPFDDLAVTLARSASRYICILSPRLDRAAFDREELSAALSTLARSSRQTEVRILVADTRGLVGRGHKLLELARRMPSLVQIRCLKEHPDWNDQTIVIRDRDGVLFKPGGSDHDGFYEPQSRASTQQHLELFDQLWRYSVQDPELRSLSV</sequence>
<dbReference type="InterPro" id="IPR057691">
    <property type="entry name" value="DUF7931"/>
</dbReference>
<evidence type="ECO:0000259" key="1">
    <source>
        <dbReference type="Pfam" id="PF25559"/>
    </source>
</evidence>
<proteinExistence type="predicted"/>
<dbReference type="EMBL" id="SMSE01000002">
    <property type="protein sequence ID" value="TDG13847.1"/>
    <property type="molecule type" value="Genomic_DNA"/>
</dbReference>
<organism evidence="2 3">
    <name type="scientific">Seongchinamella unica</name>
    <dbReference type="NCBI Taxonomy" id="2547392"/>
    <lineage>
        <taxon>Bacteria</taxon>
        <taxon>Pseudomonadati</taxon>
        <taxon>Pseudomonadota</taxon>
        <taxon>Gammaproteobacteria</taxon>
        <taxon>Cellvibrionales</taxon>
        <taxon>Halieaceae</taxon>
        <taxon>Seongchinamella</taxon>
    </lineage>
</organism>
<protein>
    <recommendedName>
        <fullName evidence="1">DUF7931 domain-containing protein</fullName>
    </recommendedName>
</protein>
<gene>
    <name evidence="2" type="ORF">E2F43_10095</name>
</gene>
<dbReference type="AlphaFoldDB" id="A0A4R5LSX9"/>
<reference evidence="2 3" key="1">
    <citation type="submission" date="2019-03" db="EMBL/GenBank/DDBJ databases">
        <title>Seongchinamella monodicae gen. nov., sp. nov., a novel member of the Gammaproteobacteria isolated from a tidal mudflat of beach.</title>
        <authorList>
            <person name="Yang H.G."/>
            <person name="Kang J.W."/>
            <person name="Lee S.D."/>
        </authorList>
    </citation>
    <scope>NUCLEOTIDE SEQUENCE [LARGE SCALE GENOMIC DNA]</scope>
    <source>
        <strain evidence="2 3">GH4-78</strain>
    </source>
</reference>
<keyword evidence="3" id="KW-1185">Reference proteome</keyword>
<accession>A0A4R5LSX9</accession>
<evidence type="ECO:0000313" key="3">
    <source>
        <dbReference type="Proteomes" id="UP000295554"/>
    </source>
</evidence>
<dbReference type="Pfam" id="PF25559">
    <property type="entry name" value="DUF7931"/>
    <property type="match status" value="1"/>
</dbReference>
<comment type="caution">
    <text evidence="2">The sequence shown here is derived from an EMBL/GenBank/DDBJ whole genome shotgun (WGS) entry which is preliminary data.</text>
</comment>
<dbReference type="RefSeq" id="WP_133212220.1">
    <property type="nucleotide sequence ID" value="NZ_SMSE01000002.1"/>
</dbReference>
<feature type="domain" description="DUF7931" evidence="1">
    <location>
        <begin position="15"/>
        <end position="160"/>
    </location>
</feature>
<evidence type="ECO:0000313" key="2">
    <source>
        <dbReference type="EMBL" id="TDG13847.1"/>
    </source>
</evidence>
<dbReference type="OrthoDB" id="9796171at2"/>
<name>A0A4R5LSX9_9GAMM</name>
<dbReference type="Proteomes" id="UP000295554">
    <property type="component" value="Unassembled WGS sequence"/>
</dbReference>